<keyword evidence="3" id="KW-1133">Transmembrane helix</keyword>
<keyword evidence="4" id="KW-0472">Membrane</keyword>
<dbReference type="InterPro" id="IPR032808">
    <property type="entry name" value="DoxX"/>
</dbReference>
<keyword evidence="6" id="KW-1185">Reference proteome</keyword>
<dbReference type="RefSeq" id="WP_388002214.1">
    <property type="nucleotide sequence ID" value="NZ_JBHUEE010000001.1"/>
</dbReference>
<dbReference type="EMBL" id="JBHUEE010000001">
    <property type="protein sequence ID" value="MFD1716789.1"/>
    <property type="molecule type" value="Genomic_DNA"/>
</dbReference>
<evidence type="ECO:0000313" key="5">
    <source>
        <dbReference type="EMBL" id="MFD1716789.1"/>
    </source>
</evidence>
<comment type="caution">
    <text evidence="5">The sequence shown here is derived from an EMBL/GenBank/DDBJ whole genome shotgun (WGS) entry which is preliminary data.</text>
</comment>
<evidence type="ECO:0000256" key="2">
    <source>
        <dbReference type="ARBA" id="ARBA00022692"/>
    </source>
</evidence>
<organism evidence="5 6">
    <name type="scientific">Georgenia deserti</name>
    <dbReference type="NCBI Taxonomy" id="2093781"/>
    <lineage>
        <taxon>Bacteria</taxon>
        <taxon>Bacillati</taxon>
        <taxon>Actinomycetota</taxon>
        <taxon>Actinomycetes</taxon>
        <taxon>Micrococcales</taxon>
        <taxon>Bogoriellaceae</taxon>
        <taxon>Georgenia</taxon>
    </lineage>
</organism>
<accession>A0ABW4L497</accession>
<evidence type="ECO:0000256" key="3">
    <source>
        <dbReference type="ARBA" id="ARBA00022989"/>
    </source>
</evidence>
<dbReference type="Proteomes" id="UP001597277">
    <property type="component" value="Unassembled WGS sequence"/>
</dbReference>
<protein>
    <submittedName>
        <fullName evidence="5">DoxX family membrane protein</fullName>
    </submittedName>
</protein>
<gene>
    <name evidence="5" type="ORF">ACFSE6_03005</name>
</gene>
<proteinExistence type="predicted"/>
<evidence type="ECO:0000256" key="4">
    <source>
        <dbReference type="ARBA" id="ARBA00023136"/>
    </source>
</evidence>
<reference evidence="6" key="1">
    <citation type="journal article" date="2019" name="Int. J. Syst. Evol. Microbiol.">
        <title>The Global Catalogue of Microorganisms (GCM) 10K type strain sequencing project: providing services to taxonomists for standard genome sequencing and annotation.</title>
        <authorList>
            <consortium name="The Broad Institute Genomics Platform"/>
            <consortium name="The Broad Institute Genome Sequencing Center for Infectious Disease"/>
            <person name="Wu L."/>
            <person name="Ma J."/>
        </authorList>
    </citation>
    <scope>NUCLEOTIDE SEQUENCE [LARGE SCALE GENOMIC DNA]</scope>
    <source>
        <strain evidence="6">JCM 17130</strain>
    </source>
</reference>
<evidence type="ECO:0000256" key="1">
    <source>
        <dbReference type="ARBA" id="ARBA00004141"/>
    </source>
</evidence>
<dbReference type="Pfam" id="PF07681">
    <property type="entry name" value="DoxX"/>
    <property type="match status" value="1"/>
</dbReference>
<comment type="subcellular location">
    <subcellularLocation>
        <location evidence="1">Membrane</location>
        <topology evidence="1">Multi-pass membrane protein</topology>
    </subcellularLocation>
</comment>
<evidence type="ECO:0000313" key="6">
    <source>
        <dbReference type="Proteomes" id="UP001597277"/>
    </source>
</evidence>
<sequence length="165" mass="17543">MTFVRLIARPLLAAPFVVEGVGALARPKDHVEAVQQVRPMLEDLGVPPSLLDDPTPIIRASGAVAALSGLMLATGRSQSAAALTLAAVALPTTLAKHPVWEAGDRAERTRHLTGVLKGAGLTGGLLLAAADRKGRPSWAWRVQNAREHRADIRRAKAKVKNRHAK</sequence>
<keyword evidence="2" id="KW-0812">Transmembrane</keyword>
<name>A0ABW4L497_9MICO</name>